<dbReference type="InterPro" id="IPR029058">
    <property type="entry name" value="AB_hydrolase_fold"/>
</dbReference>
<keyword evidence="2" id="KW-0378">Hydrolase</keyword>
<evidence type="ECO:0000313" key="2">
    <source>
        <dbReference type="EMBL" id="MEP1057285.1"/>
    </source>
</evidence>
<reference evidence="2 3" key="1">
    <citation type="submission" date="2022-04" db="EMBL/GenBank/DDBJ databases">
        <title>Positive selection, recombination, and allopatry shape intraspecific diversity of widespread and dominant cyanobacteria.</title>
        <authorList>
            <person name="Wei J."/>
            <person name="Shu W."/>
            <person name="Hu C."/>
        </authorList>
    </citation>
    <scope>NUCLEOTIDE SEQUENCE [LARGE SCALE GENOMIC DNA]</scope>
    <source>
        <strain evidence="2 3">AS-A4</strain>
    </source>
</reference>
<dbReference type="PANTHER" id="PTHR12277">
    <property type="entry name" value="ALPHA/BETA HYDROLASE DOMAIN-CONTAINING PROTEIN"/>
    <property type="match status" value="1"/>
</dbReference>
<protein>
    <submittedName>
        <fullName evidence="2">Alpha/beta hydrolase</fullName>
    </submittedName>
</protein>
<accession>A0ABV0KFW7</accession>
<dbReference type="InterPro" id="IPR022742">
    <property type="entry name" value="Hydrolase_4"/>
</dbReference>
<dbReference type="EMBL" id="JAMPLM010000001">
    <property type="protein sequence ID" value="MEP1057285.1"/>
    <property type="molecule type" value="Genomic_DNA"/>
</dbReference>
<dbReference type="SUPFAM" id="SSF53474">
    <property type="entry name" value="alpha/beta-Hydrolases"/>
    <property type="match status" value="1"/>
</dbReference>
<organism evidence="2 3">
    <name type="scientific">Stenomitos frigidus AS-A4</name>
    <dbReference type="NCBI Taxonomy" id="2933935"/>
    <lineage>
        <taxon>Bacteria</taxon>
        <taxon>Bacillati</taxon>
        <taxon>Cyanobacteriota</taxon>
        <taxon>Cyanophyceae</taxon>
        <taxon>Leptolyngbyales</taxon>
        <taxon>Leptolyngbyaceae</taxon>
        <taxon>Stenomitos</taxon>
    </lineage>
</organism>
<dbReference type="Proteomes" id="UP001476950">
    <property type="component" value="Unassembled WGS sequence"/>
</dbReference>
<dbReference type="PANTHER" id="PTHR12277:SF81">
    <property type="entry name" value="PROTEIN ABHD13"/>
    <property type="match status" value="1"/>
</dbReference>
<dbReference type="InterPro" id="IPR000073">
    <property type="entry name" value="AB_hydrolase_1"/>
</dbReference>
<gene>
    <name evidence="2" type="ORF">NDI38_02480</name>
</gene>
<dbReference type="RefSeq" id="WP_347241328.1">
    <property type="nucleotide sequence ID" value="NZ_JAMPLM010000001.1"/>
</dbReference>
<dbReference type="PRINTS" id="PR00111">
    <property type="entry name" value="ABHYDROLASE"/>
</dbReference>
<dbReference type="Pfam" id="PF12146">
    <property type="entry name" value="Hydrolase_4"/>
    <property type="match status" value="2"/>
</dbReference>
<keyword evidence="3" id="KW-1185">Reference proteome</keyword>
<dbReference type="Gene3D" id="3.40.50.1820">
    <property type="entry name" value="alpha/beta hydrolase"/>
    <property type="match status" value="1"/>
</dbReference>
<evidence type="ECO:0000313" key="3">
    <source>
        <dbReference type="Proteomes" id="UP001476950"/>
    </source>
</evidence>
<sequence>MLLLIGAVAIAYTLACLLLFFGQRYLLYRPKPELTMLPNATAFNLPYEDVWTPIAGTHDQLHGWWIPSPSIQERYAVIPDEPANVLTAPKVMLYFCGVGRNMGDYNYLARVAAFHQLGFSVFVFDYRGYGQSKGSFPHERQVYEDSEAAWSYLHKSRHIPPEQILLYGESLGGAIALDLAVKHPEANGLIMQSSFTSMADVSQHRGFSRFFPVPWLLTERFDSLSKLRSLHIPVLFLHGTADSVVPPEMSQRLYDAAPMPKQLFFITGAEHVRLYQPGVQSYLRAIQRFVGLLPP</sequence>
<dbReference type="GO" id="GO:0016787">
    <property type="term" value="F:hydrolase activity"/>
    <property type="evidence" value="ECO:0007669"/>
    <property type="project" value="UniProtKB-KW"/>
</dbReference>
<proteinExistence type="predicted"/>
<evidence type="ECO:0000259" key="1">
    <source>
        <dbReference type="Pfam" id="PF12146"/>
    </source>
</evidence>
<feature type="domain" description="Serine aminopeptidase S33" evidence="1">
    <location>
        <begin position="91"/>
        <end position="200"/>
    </location>
</feature>
<name>A0ABV0KFW7_9CYAN</name>
<feature type="domain" description="Serine aminopeptidase S33" evidence="1">
    <location>
        <begin position="226"/>
        <end position="271"/>
    </location>
</feature>
<comment type="caution">
    <text evidence="2">The sequence shown here is derived from an EMBL/GenBank/DDBJ whole genome shotgun (WGS) entry which is preliminary data.</text>
</comment>